<dbReference type="KEGG" id="pbap:Pla133_50710"/>
<keyword evidence="2" id="KW-1133">Transmembrane helix</keyword>
<dbReference type="Gene3D" id="1.10.10.1320">
    <property type="entry name" value="Anti-sigma factor, zinc-finger domain"/>
    <property type="match status" value="1"/>
</dbReference>
<organism evidence="4 5">
    <name type="scientific">Engelhardtia mirabilis</name>
    <dbReference type="NCBI Taxonomy" id="2528011"/>
    <lineage>
        <taxon>Bacteria</taxon>
        <taxon>Pseudomonadati</taxon>
        <taxon>Planctomycetota</taxon>
        <taxon>Planctomycetia</taxon>
        <taxon>Planctomycetia incertae sedis</taxon>
        <taxon>Engelhardtia</taxon>
    </lineage>
</organism>
<keyword evidence="2" id="KW-0812">Transmembrane</keyword>
<dbReference type="Pfam" id="PF13490">
    <property type="entry name" value="zf-HC2"/>
    <property type="match status" value="1"/>
</dbReference>
<feature type="transmembrane region" description="Helical" evidence="2">
    <location>
        <begin position="117"/>
        <end position="138"/>
    </location>
</feature>
<feature type="region of interest" description="Disordered" evidence="1">
    <location>
        <begin position="166"/>
        <end position="190"/>
    </location>
</feature>
<evidence type="ECO:0000259" key="3">
    <source>
        <dbReference type="Pfam" id="PF13490"/>
    </source>
</evidence>
<dbReference type="Proteomes" id="UP000316921">
    <property type="component" value="Chromosome"/>
</dbReference>
<reference evidence="4 5" key="1">
    <citation type="submission" date="2019-02" db="EMBL/GenBank/DDBJ databases">
        <title>Deep-cultivation of Planctomycetes and their phenomic and genomic characterization uncovers novel biology.</title>
        <authorList>
            <person name="Wiegand S."/>
            <person name="Jogler M."/>
            <person name="Boedeker C."/>
            <person name="Pinto D."/>
            <person name="Vollmers J."/>
            <person name="Rivas-Marin E."/>
            <person name="Kohn T."/>
            <person name="Peeters S.H."/>
            <person name="Heuer A."/>
            <person name="Rast P."/>
            <person name="Oberbeckmann S."/>
            <person name="Bunk B."/>
            <person name="Jeske O."/>
            <person name="Meyerdierks A."/>
            <person name="Storesund J.E."/>
            <person name="Kallscheuer N."/>
            <person name="Luecker S."/>
            <person name="Lage O.M."/>
            <person name="Pohl T."/>
            <person name="Merkel B.J."/>
            <person name="Hornburger P."/>
            <person name="Mueller R.-W."/>
            <person name="Bruemmer F."/>
            <person name="Labrenz M."/>
            <person name="Spormann A.M."/>
            <person name="Op den Camp H."/>
            <person name="Overmann J."/>
            <person name="Amann R."/>
            <person name="Jetten M.S.M."/>
            <person name="Mascher T."/>
            <person name="Medema M.H."/>
            <person name="Devos D.P."/>
            <person name="Kaster A.-K."/>
            <person name="Ovreas L."/>
            <person name="Rohde M."/>
            <person name="Galperin M.Y."/>
            <person name="Jogler C."/>
        </authorList>
    </citation>
    <scope>NUCLEOTIDE SEQUENCE [LARGE SCALE GENOMIC DNA]</scope>
    <source>
        <strain evidence="4 5">Pla133</strain>
    </source>
</reference>
<dbReference type="InterPro" id="IPR041916">
    <property type="entry name" value="Anti_sigma_zinc_sf"/>
</dbReference>
<dbReference type="InterPro" id="IPR027383">
    <property type="entry name" value="Znf_put"/>
</dbReference>
<sequence length="190" mass="19987">MDLHCERALELLPRYADGELTEGQAAPLRQHLLDCPACRAVASRQRGLGRWFEAVAPVAVPPGFAERVAAMAFEGAQAQREPQREPEPAGGAWDHRLRAVPDQDAAPLEVGLGLRDFLLLVTAAAAVALFALSVAIGLRDRPSGETLSATEIPELLKMLDSNVAPAAATTDGTSPIGGAASPIEGPERGR</sequence>
<proteinExistence type="predicted"/>
<evidence type="ECO:0000313" key="4">
    <source>
        <dbReference type="EMBL" id="QDU69948.1"/>
    </source>
</evidence>
<evidence type="ECO:0000313" key="5">
    <source>
        <dbReference type="Proteomes" id="UP000316921"/>
    </source>
</evidence>
<name>A0A518BSK6_9BACT</name>
<evidence type="ECO:0000256" key="2">
    <source>
        <dbReference type="SAM" id="Phobius"/>
    </source>
</evidence>
<evidence type="ECO:0000256" key="1">
    <source>
        <dbReference type="SAM" id="MobiDB-lite"/>
    </source>
</evidence>
<dbReference type="AlphaFoldDB" id="A0A518BSK6"/>
<feature type="domain" description="Putative zinc-finger" evidence="3">
    <location>
        <begin position="5"/>
        <end position="39"/>
    </location>
</feature>
<keyword evidence="5" id="KW-1185">Reference proteome</keyword>
<keyword evidence="2" id="KW-0472">Membrane</keyword>
<dbReference type="EMBL" id="CP036287">
    <property type="protein sequence ID" value="QDU69948.1"/>
    <property type="molecule type" value="Genomic_DNA"/>
</dbReference>
<gene>
    <name evidence="4" type="ORF">Pla133_50710</name>
</gene>
<protein>
    <recommendedName>
        <fullName evidence="3">Putative zinc-finger domain-containing protein</fullName>
    </recommendedName>
</protein>
<accession>A0A518BSK6</accession>